<dbReference type="STRING" id="471514.AN477_13425"/>
<evidence type="ECO:0000313" key="1">
    <source>
        <dbReference type="EMBL" id="KPV43292.1"/>
    </source>
</evidence>
<name>A0A0P9CCE9_9BACL</name>
<protein>
    <submittedName>
        <fullName evidence="1">Uncharacterized protein</fullName>
    </submittedName>
</protein>
<keyword evidence="2" id="KW-1185">Reference proteome</keyword>
<dbReference type="Pfam" id="PF11079">
    <property type="entry name" value="YqhG"/>
    <property type="match status" value="2"/>
</dbReference>
<dbReference type="PATRIC" id="fig|471514.4.peg.1387"/>
<comment type="caution">
    <text evidence="1">The sequence shown here is derived from an EMBL/GenBank/DDBJ whole genome shotgun (WGS) entry which is preliminary data.</text>
</comment>
<dbReference type="Proteomes" id="UP000050482">
    <property type="component" value="Unassembled WGS sequence"/>
</dbReference>
<proteinExistence type="predicted"/>
<reference evidence="1 2" key="1">
    <citation type="submission" date="2015-09" db="EMBL/GenBank/DDBJ databases">
        <title>Draft genome sequence of Alicyclobacillus ferrooxydans DSM 22381.</title>
        <authorList>
            <person name="Hemp J."/>
        </authorList>
    </citation>
    <scope>NUCLEOTIDE SEQUENCE [LARGE SCALE GENOMIC DNA]</scope>
    <source>
        <strain evidence="1 2">TC-34</strain>
    </source>
</reference>
<dbReference type="AlphaFoldDB" id="A0A0P9CCE9"/>
<dbReference type="InterPro" id="IPR024562">
    <property type="entry name" value="YqhG"/>
</dbReference>
<organism evidence="1 2">
    <name type="scientific">Alicyclobacillus ferrooxydans</name>
    <dbReference type="NCBI Taxonomy" id="471514"/>
    <lineage>
        <taxon>Bacteria</taxon>
        <taxon>Bacillati</taxon>
        <taxon>Bacillota</taxon>
        <taxon>Bacilli</taxon>
        <taxon>Bacillales</taxon>
        <taxon>Alicyclobacillaceae</taxon>
        <taxon>Alicyclobacillus</taxon>
    </lineage>
</organism>
<evidence type="ECO:0000313" key="2">
    <source>
        <dbReference type="Proteomes" id="UP000050482"/>
    </source>
</evidence>
<dbReference type="EMBL" id="LJCO01000054">
    <property type="protein sequence ID" value="KPV43292.1"/>
    <property type="molecule type" value="Genomic_DNA"/>
</dbReference>
<accession>A0A0P9CCE9</accession>
<sequence length="308" mass="35794">MQSVDARIEFCDRYFTAVEAKTRYAADSYREYELPRDIDKELTDRPYYWMWVEQTGQDVPPTVLRLAFDDDAQARESTRVREQALAEASPYLTDIQRQYFVAPKVELVTLGSFRLDKLYKSSMERGRFASIAPSTAVAIGGLVPWLMFNLLVSYRCDITEQTLMSIGICLENGQIVENFYSLIENIEMSVLNPHHIRNRMQMSVDDGFRRLREYIERKIAKSDHQWAEEAEERLSREIEQIETYYDSIRHEKTETDQKVLQAECRRKIDLAIARGAAKVELDVKQVALVGLVDKGDLSRTHTSQRNPM</sequence>
<gene>
    <name evidence="1" type="ORF">AN477_13425</name>
</gene>